<dbReference type="Gene3D" id="2.40.10.10">
    <property type="entry name" value="Trypsin-like serine proteases"/>
    <property type="match status" value="1"/>
</dbReference>
<dbReference type="InterPro" id="IPR051333">
    <property type="entry name" value="CLIP_Serine_Protease"/>
</dbReference>
<dbReference type="PANTHER" id="PTHR24260:SF132">
    <property type="entry name" value="PEPTIDASE S1 DOMAIN-CONTAINING PROTEIN"/>
    <property type="match status" value="1"/>
</dbReference>
<keyword evidence="4" id="KW-1185">Reference proteome</keyword>
<dbReference type="PROSITE" id="PS00134">
    <property type="entry name" value="TRYPSIN_HIS"/>
    <property type="match status" value="1"/>
</dbReference>
<evidence type="ECO:0000259" key="2">
    <source>
        <dbReference type="PROSITE" id="PS50240"/>
    </source>
</evidence>
<dbReference type="AlphaFoldDB" id="A0A4R0H5A8"/>
<gene>
    <name evidence="3" type="ORF">E0H45_28865</name>
</gene>
<dbReference type="Proteomes" id="UP000292346">
    <property type="component" value="Unassembled WGS sequence"/>
</dbReference>
<dbReference type="InterPro" id="IPR001254">
    <property type="entry name" value="Trypsin_dom"/>
</dbReference>
<dbReference type="InterPro" id="IPR018114">
    <property type="entry name" value="TRYPSIN_HIS"/>
</dbReference>
<sequence>MRHRLSRIIGICALALGLAVSPALSASAITGGQPDGNAHPNVGLILFYQPDGRFRCTGTLVSPTVVVTAAHCTVGTLGKTLVTFDSVIAEQPPSPFPVAADPAKGYTQAELEAAGYKSGTAYTHPKYSDFTDLANWNDVGVIVLDRPVTNIAPAKIAPANYLNAYQQPKLNSTIFRSVGYGTEVRKADSGPQKPTPMSYPLLRRWADEPGQKLTPQILQVNGNEHDNRGTGGTCFGDSGGPTFHGGYQVTVTSYGYTQNCRYLDGLQRIDIKVVQDWLKTFGVPIG</sequence>
<keyword evidence="3" id="KW-0378">Hydrolase</keyword>
<evidence type="ECO:0000313" key="4">
    <source>
        <dbReference type="Proteomes" id="UP000292346"/>
    </source>
</evidence>
<evidence type="ECO:0000256" key="1">
    <source>
        <dbReference type="SAM" id="SignalP"/>
    </source>
</evidence>
<keyword evidence="3" id="KW-0645">Protease</keyword>
<dbReference type="PROSITE" id="PS50240">
    <property type="entry name" value="TRYPSIN_DOM"/>
    <property type="match status" value="1"/>
</dbReference>
<dbReference type="PRINTS" id="PR00722">
    <property type="entry name" value="CHYMOTRYPSIN"/>
</dbReference>
<dbReference type="GO" id="GO:0006508">
    <property type="term" value="P:proteolysis"/>
    <property type="evidence" value="ECO:0007669"/>
    <property type="project" value="UniProtKB-KW"/>
</dbReference>
<keyword evidence="1" id="KW-0732">Signal</keyword>
<dbReference type="InterPro" id="IPR043504">
    <property type="entry name" value="Peptidase_S1_PA_chymotrypsin"/>
</dbReference>
<dbReference type="OrthoDB" id="3657335at2"/>
<dbReference type="EMBL" id="SJJZ01000003">
    <property type="protein sequence ID" value="TCC05995.1"/>
    <property type="molecule type" value="Genomic_DNA"/>
</dbReference>
<name>A0A4R0H5A8_9ACTN</name>
<dbReference type="PANTHER" id="PTHR24260">
    <property type="match status" value="1"/>
</dbReference>
<dbReference type="GO" id="GO:0004252">
    <property type="term" value="F:serine-type endopeptidase activity"/>
    <property type="evidence" value="ECO:0007669"/>
    <property type="project" value="InterPro"/>
</dbReference>
<dbReference type="InterPro" id="IPR001314">
    <property type="entry name" value="Peptidase_S1A"/>
</dbReference>
<proteinExistence type="predicted"/>
<dbReference type="SMART" id="SM00020">
    <property type="entry name" value="Tryp_SPc"/>
    <property type="match status" value="1"/>
</dbReference>
<feature type="signal peptide" evidence="1">
    <location>
        <begin position="1"/>
        <end position="25"/>
    </location>
</feature>
<dbReference type="RefSeq" id="WP_131343060.1">
    <property type="nucleotide sequence ID" value="NZ_SJJZ01000003.1"/>
</dbReference>
<accession>A0A4R0H5A8</accession>
<dbReference type="InterPro" id="IPR009003">
    <property type="entry name" value="Peptidase_S1_PA"/>
</dbReference>
<dbReference type="Pfam" id="PF00089">
    <property type="entry name" value="Trypsin"/>
    <property type="match status" value="1"/>
</dbReference>
<dbReference type="SUPFAM" id="SSF50494">
    <property type="entry name" value="Trypsin-like serine proteases"/>
    <property type="match status" value="1"/>
</dbReference>
<evidence type="ECO:0000313" key="3">
    <source>
        <dbReference type="EMBL" id="TCC05995.1"/>
    </source>
</evidence>
<protein>
    <submittedName>
        <fullName evidence="3">Trypsin-like serine protease</fullName>
    </submittedName>
</protein>
<organism evidence="3 4">
    <name type="scientific">Kribbella soli</name>
    <dbReference type="NCBI Taxonomy" id="1124743"/>
    <lineage>
        <taxon>Bacteria</taxon>
        <taxon>Bacillati</taxon>
        <taxon>Actinomycetota</taxon>
        <taxon>Actinomycetes</taxon>
        <taxon>Propionibacteriales</taxon>
        <taxon>Kribbellaceae</taxon>
        <taxon>Kribbella</taxon>
    </lineage>
</organism>
<feature type="domain" description="Peptidase S1" evidence="2">
    <location>
        <begin position="29"/>
        <end position="283"/>
    </location>
</feature>
<reference evidence="3 4" key="1">
    <citation type="submission" date="2019-02" db="EMBL/GenBank/DDBJ databases">
        <title>Kribbella capetownensis sp. nov. and Kribbella speibonae sp. nov., isolated from soil.</title>
        <authorList>
            <person name="Curtis S.M."/>
            <person name="Norton I."/>
            <person name="Everest G.J."/>
            <person name="Meyers P.R."/>
        </authorList>
    </citation>
    <scope>NUCLEOTIDE SEQUENCE [LARGE SCALE GENOMIC DNA]</scope>
    <source>
        <strain evidence="3 4">KCTC 29219</strain>
    </source>
</reference>
<feature type="chain" id="PRO_5039104473" evidence="1">
    <location>
        <begin position="26"/>
        <end position="286"/>
    </location>
</feature>
<comment type="caution">
    <text evidence="3">The sequence shown here is derived from an EMBL/GenBank/DDBJ whole genome shotgun (WGS) entry which is preliminary data.</text>
</comment>